<dbReference type="PANTHER" id="PTHR31905:SF2">
    <property type="entry name" value="PROTEIN MIX23"/>
    <property type="match status" value="1"/>
</dbReference>
<evidence type="ECO:0000256" key="1">
    <source>
        <dbReference type="ARBA" id="ARBA00024204"/>
    </source>
</evidence>
<proteinExistence type="evidence at transcript level"/>
<dbReference type="GO" id="GO:0005758">
    <property type="term" value="C:mitochondrial intermembrane space"/>
    <property type="evidence" value="ECO:0007669"/>
    <property type="project" value="InterPro"/>
</dbReference>
<sequence>MECGDFLEFQDILKKMRDVDDKIVYALNASVPSPSFRSQINPTQTCEELYNKLQENHDKREKSIRNCIITTAEKIRVLKEKKASGDDLSVVKLLNQEQTKLRLLKSELNVEEVVRDRSLKIYYERCRGFYKPKNLSIK</sequence>
<accession>A0A069DP71</accession>
<name>A0A069DP71_9HEMI</name>
<dbReference type="InterPro" id="IPR019171">
    <property type="entry name" value="MIX23"/>
</dbReference>
<comment type="similarity">
    <text evidence="1">Belongs to the MIX23 family.</text>
</comment>
<evidence type="ECO:0000256" key="2">
    <source>
        <dbReference type="ARBA" id="ARBA00024228"/>
    </source>
</evidence>
<dbReference type="EMBL" id="GBGD01003413">
    <property type="protein sequence ID" value="JAC85476.1"/>
    <property type="molecule type" value="mRNA"/>
</dbReference>
<dbReference type="Pfam" id="PF09774">
    <property type="entry name" value="MIX23"/>
    <property type="match status" value="1"/>
</dbReference>
<dbReference type="PANTHER" id="PTHR31905">
    <property type="entry name" value="COILED-COIL DOMAIN-CONTAINING PROTEIN 58"/>
    <property type="match status" value="1"/>
</dbReference>
<dbReference type="AlphaFoldDB" id="A0A069DP71"/>
<protein>
    <recommendedName>
        <fullName evidence="2">Protein MIX23</fullName>
    </recommendedName>
    <alternativeName>
        <fullName evidence="3">Coiled-coil domain-containing protein 58</fullName>
    </alternativeName>
</protein>
<reference evidence="4" key="1">
    <citation type="journal article" date="2015" name="J. Med. Entomol.">
        <title>A Deep Insight Into the Sialotranscriptome of the Chagas Disease Vector, Panstrongylus megistus (Hemiptera: Heteroptera).</title>
        <authorList>
            <person name="Ribeiro J.M."/>
            <person name="Schwarz A."/>
            <person name="Francischetti I.M."/>
        </authorList>
    </citation>
    <scope>NUCLEOTIDE SEQUENCE</scope>
    <source>
        <tissue evidence="4">Salivary glands</tissue>
    </source>
</reference>
<evidence type="ECO:0000313" key="4">
    <source>
        <dbReference type="EMBL" id="JAC85476.1"/>
    </source>
</evidence>
<evidence type="ECO:0000256" key="3">
    <source>
        <dbReference type="ARBA" id="ARBA00030733"/>
    </source>
</evidence>
<organism evidence="4">
    <name type="scientific">Panstrongylus megistus</name>
    <dbReference type="NCBI Taxonomy" id="65343"/>
    <lineage>
        <taxon>Eukaryota</taxon>
        <taxon>Metazoa</taxon>
        <taxon>Ecdysozoa</taxon>
        <taxon>Arthropoda</taxon>
        <taxon>Hexapoda</taxon>
        <taxon>Insecta</taxon>
        <taxon>Pterygota</taxon>
        <taxon>Neoptera</taxon>
        <taxon>Paraneoptera</taxon>
        <taxon>Hemiptera</taxon>
        <taxon>Heteroptera</taxon>
        <taxon>Panheteroptera</taxon>
        <taxon>Cimicomorpha</taxon>
        <taxon>Reduviidae</taxon>
        <taxon>Triatominae</taxon>
        <taxon>Panstrongylus</taxon>
    </lineage>
</organism>